<comment type="similarity">
    <text evidence="1 2">Belongs to the complex I subunit 6 family.</text>
</comment>
<accession>A0A7C2ZHM6</accession>
<comment type="caution">
    <text evidence="3">The sequence shown here is derived from an EMBL/GenBank/DDBJ whole genome shotgun (WGS) entry which is preliminary data.</text>
</comment>
<dbReference type="AlphaFoldDB" id="A0A7C2ZHM6"/>
<dbReference type="EMBL" id="DSFP01000006">
    <property type="protein sequence ID" value="HEW45112.1"/>
    <property type="molecule type" value="Genomic_DNA"/>
</dbReference>
<dbReference type="Gene3D" id="1.20.120.1200">
    <property type="entry name" value="NADH-ubiquinone/plastoquinone oxidoreductase chain 6, subunit NuoJ"/>
    <property type="match status" value="1"/>
</dbReference>
<gene>
    <name evidence="3" type="ORF">ENO47_00315</name>
</gene>
<keyword evidence="2" id="KW-0472">Membrane</keyword>
<dbReference type="InterPro" id="IPR042106">
    <property type="entry name" value="Nuo/plastoQ_OxRdtase_6_NuoJ"/>
</dbReference>
<feature type="transmembrane region" description="Helical" evidence="2">
    <location>
        <begin position="90"/>
        <end position="114"/>
    </location>
</feature>
<evidence type="ECO:0000313" key="3">
    <source>
        <dbReference type="EMBL" id="HEW45112.1"/>
    </source>
</evidence>
<feature type="transmembrane region" description="Helical" evidence="2">
    <location>
        <begin position="31"/>
        <end position="50"/>
    </location>
</feature>
<keyword evidence="2" id="KW-1003">Cell membrane</keyword>
<dbReference type="EC" id="7.1.1.-" evidence="2"/>
<proteinExistence type="inferred from homology"/>
<protein>
    <recommendedName>
        <fullName evidence="2">NADH-quinone oxidoreductase subunit J</fullName>
        <ecNumber evidence="2">7.1.1.-</ecNumber>
    </recommendedName>
</protein>
<evidence type="ECO:0000256" key="1">
    <source>
        <dbReference type="ARBA" id="ARBA00005698"/>
    </source>
</evidence>
<keyword evidence="2" id="KW-0812">Transmembrane</keyword>
<dbReference type="InterPro" id="IPR001457">
    <property type="entry name" value="NADH_UbQ/plastoQ_OxRdtase_su6"/>
</dbReference>
<comment type="catalytic activity">
    <reaction evidence="2">
        <text>a quinone + NADH + 5 H(+)(in) = a quinol + NAD(+) + 4 H(+)(out)</text>
        <dbReference type="Rhea" id="RHEA:57888"/>
        <dbReference type="ChEBI" id="CHEBI:15378"/>
        <dbReference type="ChEBI" id="CHEBI:24646"/>
        <dbReference type="ChEBI" id="CHEBI:57540"/>
        <dbReference type="ChEBI" id="CHEBI:57945"/>
        <dbReference type="ChEBI" id="CHEBI:132124"/>
    </reaction>
</comment>
<feature type="transmembrane region" description="Helical" evidence="2">
    <location>
        <begin position="134"/>
        <end position="164"/>
    </location>
</feature>
<keyword evidence="2" id="KW-1133">Transmembrane helix</keyword>
<dbReference type="GO" id="GO:0008137">
    <property type="term" value="F:NADH dehydrogenase (ubiquinone) activity"/>
    <property type="evidence" value="ECO:0007669"/>
    <property type="project" value="UniProtKB-UniRule"/>
</dbReference>
<reference evidence="3" key="1">
    <citation type="journal article" date="2020" name="mSystems">
        <title>Genome- and Community-Level Interaction Insights into Carbon Utilization and Element Cycling Functions of Hydrothermarchaeota in Hydrothermal Sediment.</title>
        <authorList>
            <person name="Zhou Z."/>
            <person name="Liu Y."/>
            <person name="Xu W."/>
            <person name="Pan J."/>
            <person name="Luo Z.H."/>
            <person name="Li M."/>
        </authorList>
    </citation>
    <scope>NUCLEOTIDE SEQUENCE [LARGE SCALE GENOMIC DNA]</scope>
    <source>
        <strain evidence="3">SpSt-132</strain>
    </source>
</reference>
<comment type="subcellular location">
    <subcellularLocation>
        <location evidence="2">Cell membrane</location>
        <topology evidence="2">Multi-pass membrane protein</topology>
    </subcellularLocation>
</comment>
<dbReference type="PANTHER" id="PTHR33269:SF17">
    <property type="entry name" value="NADH-UBIQUINONE OXIDOREDUCTASE CHAIN 6"/>
    <property type="match status" value="1"/>
</dbReference>
<keyword evidence="2" id="KW-0520">NAD</keyword>
<evidence type="ECO:0000256" key="2">
    <source>
        <dbReference type="RuleBase" id="RU004429"/>
    </source>
</evidence>
<dbReference type="GO" id="GO:0005886">
    <property type="term" value="C:plasma membrane"/>
    <property type="evidence" value="ECO:0007669"/>
    <property type="project" value="UniProtKB-SubCell"/>
</dbReference>
<keyword evidence="2" id="KW-0874">Quinone</keyword>
<feature type="transmembrane region" description="Helical" evidence="2">
    <location>
        <begin position="56"/>
        <end position="78"/>
    </location>
</feature>
<dbReference type="Pfam" id="PF00499">
    <property type="entry name" value="Oxidored_q3"/>
    <property type="match status" value="1"/>
</dbReference>
<name>A0A7C2ZHM6_9AQUI</name>
<comment type="function">
    <text evidence="2">NDH-1 shuttles electrons from NADH, via FMN and iron-sulfur (Fe-S) centers, to quinones in the respiratory chain. Couples the redox reaction to proton translocation (for every two electrons transferred, four hydrogen ions are translocated across the cytoplasmic membrane), and thus conserves the redox energy in a proton gradient.</text>
</comment>
<organism evidence="3">
    <name type="scientific">Hydrogenobacter sp</name>
    <dbReference type="NCBI Taxonomy" id="2152829"/>
    <lineage>
        <taxon>Bacteria</taxon>
        <taxon>Pseudomonadati</taxon>
        <taxon>Aquificota</taxon>
        <taxon>Aquificia</taxon>
        <taxon>Aquificales</taxon>
        <taxon>Aquificaceae</taxon>
        <taxon>Hydrogenobacter</taxon>
    </lineage>
</organism>
<dbReference type="GO" id="GO:0048038">
    <property type="term" value="F:quinone binding"/>
    <property type="evidence" value="ECO:0007669"/>
    <property type="project" value="UniProtKB-UniRule"/>
</dbReference>
<sequence length="177" mass="19403">MIQWIVFLLFSALAIFSALGVVFLPNPIYVILALLSVLVSVAGIFFVAGAELVGAIQLLIYAVAVAVFYVFVLTAVPWEKALKKDSHYRVVGVLSFPLVLLLYLEMVLVFLIGVSVSPKGQFRELIQKFGNTEVVGVILFSKYFLAFELVSLVLLVGMIGAVLIGRKEAQTYEDDTP</sequence>
<dbReference type="PANTHER" id="PTHR33269">
    <property type="entry name" value="NADH-UBIQUINONE OXIDOREDUCTASE CHAIN 6"/>
    <property type="match status" value="1"/>
</dbReference>
<feature type="transmembrane region" description="Helical" evidence="2">
    <location>
        <begin position="6"/>
        <end position="24"/>
    </location>
</feature>